<dbReference type="InterPro" id="IPR013324">
    <property type="entry name" value="RNA_pol_sigma_r3/r4-like"/>
</dbReference>
<comment type="caution">
    <text evidence="4">The sequence shown here is derived from an EMBL/GenBank/DDBJ whole genome shotgun (WGS) entry which is preliminary data.</text>
</comment>
<dbReference type="Pfam" id="PF04967">
    <property type="entry name" value="HTH_10"/>
    <property type="match status" value="1"/>
</dbReference>
<dbReference type="SUPFAM" id="SSF88659">
    <property type="entry name" value="Sigma3 and sigma4 domains of RNA polymerase sigma factors"/>
    <property type="match status" value="1"/>
</dbReference>
<dbReference type="AlphaFoldDB" id="A0ABD6DSK6"/>
<sequence length="43" mass="4826">MPRQTSVREIADEMDCSESTVADHLRKAEARLVSLYGDHPVVL</sequence>
<keyword evidence="2" id="KW-0804">Transcription</keyword>
<proteinExistence type="predicted"/>
<evidence type="ECO:0000256" key="2">
    <source>
        <dbReference type="ARBA" id="ARBA00023163"/>
    </source>
</evidence>
<accession>A0ABD6DSK6</accession>
<evidence type="ECO:0000259" key="3">
    <source>
        <dbReference type="Pfam" id="PF04967"/>
    </source>
</evidence>
<keyword evidence="1" id="KW-0805">Transcription regulation</keyword>
<dbReference type="Proteomes" id="UP001597092">
    <property type="component" value="Unassembled WGS sequence"/>
</dbReference>
<name>A0ABD6DSK6_9EURY</name>
<feature type="domain" description="HTH bat-type" evidence="3">
    <location>
        <begin position="2"/>
        <end position="33"/>
    </location>
</feature>
<organism evidence="4 5">
    <name type="scientific">Halobellus litoreus</name>
    <dbReference type="NCBI Taxonomy" id="755310"/>
    <lineage>
        <taxon>Archaea</taxon>
        <taxon>Methanobacteriati</taxon>
        <taxon>Methanobacteriota</taxon>
        <taxon>Stenosarchaea group</taxon>
        <taxon>Halobacteria</taxon>
        <taxon>Halobacteriales</taxon>
        <taxon>Haloferacaceae</taxon>
        <taxon>Halobellus</taxon>
    </lineage>
</organism>
<dbReference type="Gene3D" id="1.10.10.10">
    <property type="entry name" value="Winged helix-like DNA-binding domain superfamily/Winged helix DNA-binding domain"/>
    <property type="match status" value="1"/>
</dbReference>
<evidence type="ECO:0000313" key="5">
    <source>
        <dbReference type="Proteomes" id="UP001597092"/>
    </source>
</evidence>
<reference evidence="4 5" key="1">
    <citation type="journal article" date="2019" name="Int. J. Syst. Evol. Microbiol.">
        <title>The Global Catalogue of Microorganisms (GCM) 10K type strain sequencing project: providing services to taxonomists for standard genome sequencing and annotation.</title>
        <authorList>
            <consortium name="The Broad Institute Genomics Platform"/>
            <consortium name="The Broad Institute Genome Sequencing Center for Infectious Disease"/>
            <person name="Wu L."/>
            <person name="Ma J."/>
        </authorList>
    </citation>
    <scope>NUCLEOTIDE SEQUENCE [LARGE SCALE GENOMIC DNA]</scope>
    <source>
        <strain evidence="4 5">CGMCC 1.10387</strain>
    </source>
</reference>
<keyword evidence="5" id="KW-1185">Reference proteome</keyword>
<dbReference type="InterPro" id="IPR036388">
    <property type="entry name" value="WH-like_DNA-bd_sf"/>
</dbReference>
<evidence type="ECO:0000256" key="1">
    <source>
        <dbReference type="ARBA" id="ARBA00023015"/>
    </source>
</evidence>
<dbReference type="InterPro" id="IPR007050">
    <property type="entry name" value="HTH_bacterioopsin"/>
</dbReference>
<dbReference type="EMBL" id="JBHUDP010000001">
    <property type="protein sequence ID" value="MFD1684854.1"/>
    <property type="molecule type" value="Genomic_DNA"/>
</dbReference>
<gene>
    <name evidence="4" type="ORF">ACFSAS_04440</name>
</gene>
<protein>
    <submittedName>
        <fullName evidence="4">Helix-turn-helix domain-containing protein</fullName>
    </submittedName>
</protein>
<dbReference type="RefSeq" id="WP_390281792.1">
    <property type="nucleotide sequence ID" value="NZ_JBHUDP010000001.1"/>
</dbReference>
<evidence type="ECO:0000313" key="4">
    <source>
        <dbReference type="EMBL" id="MFD1684854.1"/>
    </source>
</evidence>